<comment type="caution">
    <text evidence="12">The sequence shown here is derived from an EMBL/GenBank/DDBJ whole genome shotgun (WGS) entry which is preliminary data.</text>
</comment>
<dbReference type="EC" id="2.4.2.21" evidence="3 10"/>
<dbReference type="InterPro" id="IPR003200">
    <property type="entry name" value="Nict_dMeBzImd_PRibTrfase"/>
</dbReference>
<evidence type="ECO:0000313" key="12">
    <source>
        <dbReference type="EMBL" id="NDY42354.1"/>
    </source>
</evidence>
<dbReference type="Gene3D" id="1.10.1610.10">
    <property type="match status" value="1"/>
</dbReference>
<evidence type="ECO:0000256" key="3">
    <source>
        <dbReference type="ARBA" id="ARBA00011991"/>
    </source>
</evidence>
<comment type="catalytic activity">
    <reaction evidence="9 10">
        <text>5,6-dimethylbenzimidazole + nicotinate beta-D-ribonucleotide = alpha-ribazole 5'-phosphate + nicotinate + H(+)</text>
        <dbReference type="Rhea" id="RHEA:11196"/>
        <dbReference type="ChEBI" id="CHEBI:15378"/>
        <dbReference type="ChEBI" id="CHEBI:15890"/>
        <dbReference type="ChEBI" id="CHEBI:32544"/>
        <dbReference type="ChEBI" id="CHEBI:57502"/>
        <dbReference type="ChEBI" id="CHEBI:57918"/>
        <dbReference type="EC" id="2.4.2.21"/>
    </reaction>
</comment>
<evidence type="ECO:0000313" key="13">
    <source>
        <dbReference type="Proteomes" id="UP000469346"/>
    </source>
</evidence>
<keyword evidence="5 10" id="KW-0169">Cobalamin biosynthesis</keyword>
<sequence length="352" mass="36504">MQLDSLLQAVRPVDESPAPEIQAHLDNLTKPRGSLGRLEELALRYCLIRGERRPALPAKAVFVFAADHGVTEEGVSAFPREVTYQMVRNFLAGGAGINVLARHVGAEVHVVDIGVDHDFPELPGLIRRKVRPGTRNMARGPALTREEAEAAVLAGAELASGAADRGIGLLATGEMGIGNTTPSSALTAVFCGAAPAEVTGRGTGIDDEAHRRKVRVIERALEVNRPDPADPLGVLAAVGGLEIAGICGLVLGAAARGVPVVIDGFISTAGALVAAAMAPAAAGYMFAAHQSVEVGHRKQLERLGLRPVLDLDLRLGEGTGAALAMGLIEAGLKIYLEMATFDGAQVSPGNEA</sequence>
<dbReference type="InterPro" id="IPR036087">
    <property type="entry name" value="Nict_dMeBzImd_PRibTrfase_sf"/>
</dbReference>
<dbReference type="GO" id="GO:0008939">
    <property type="term" value="F:nicotinate-nucleotide-dimethylbenzimidazole phosphoribosyltransferase activity"/>
    <property type="evidence" value="ECO:0007669"/>
    <property type="project" value="UniProtKB-UniRule"/>
</dbReference>
<keyword evidence="11" id="KW-1133">Transmembrane helix</keyword>
<feature type="transmembrane region" description="Helical" evidence="11">
    <location>
        <begin position="232"/>
        <end position="253"/>
    </location>
</feature>
<evidence type="ECO:0000256" key="11">
    <source>
        <dbReference type="SAM" id="Phobius"/>
    </source>
</evidence>
<reference evidence="12 13" key="1">
    <citation type="submission" date="2020-02" db="EMBL/GenBank/DDBJ databases">
        <title>Comparative genomics of sulfur disproportionating microorganisms.</title>
        <authorList>
            <person name="Ward L.M."/>
            <person name="Bertran E."/>
            <person name="Johnston D.T."/>
        </authorList>
    </citation>
    <scope>NUCLEOTIDE SEQUENCE [LARGE SCALE GENOMIC DNA]</scope>
    <source>
        <strain evidence="12 13">DSM 100025</strain>
    </source>
</reference>
<dbReference type="Pfam" id="PF02277">
    <property type="entry name" value="DBI_PRT"/>
    <property type="match status" value="1"/>
</dbReference>
<feature type="transmembrane region" description="Helical" evidence="11">
    <location>
        <begin position="265"/>
        <end position="287"/>
    </location>
</feature>
<evidence type="ECO:0000256" key="8">
    <source>
        <dbReference type="ARBA" id="ARBA00030686"/>
    </source>
</evidence>
<proteinExistence type="inferred from homology"/>
<name>A0A6N9TRH1_DISTH</name>
<keyword evidence="7 10" id="KW-0808">Transferase</keyword>
<feature type="active site" description="Proton acceptor" evidence="10">
    <location>
        <position position="317"/>
    </location>
</feature>
<dbReference type="SUPFAM" id="SSF52733">
    <property type="entry name" value="Nicotinate mononucleotide:5,6-dimethylbenzimidazole phosphoribosyltransferase (CobT)"/>
    <property type="match status" value="1"/>
</dbReference>
<keyword evidence="11" id="KW-0812">Transmembrane</keyword>
<dbReference type="PANTHER" id="PTHR43463">
    <property type="entry name" value="NICOTINATE-NUCLEOTIDE--DIMETHYLBENZIMIDAZOLE PHOSPHORIBOSYLTRANSFERASE"/>
    <property type="match status" value="1"/>
</dbReference>
<dbReference type="GO" id="GO:0009236">
    <property type="term" value="P:cobalamin biosynthetic process"/>
    <property type="evidence" value="ECO:0007669"/>
    <property type="project" value="UniProtKB-UniRule"/>
</dbReference>
<evidence type="ECO:0000256" key="5">
    <source>
        <dbReference type="ARBA" id="ARBA00022573"/>
    </source>
</evidence>
<dbReference type="AlphaFoldDB" id="A0A6N9TRH1"/>
<dbReference type="EMBL" id="JAAGRR010000050">
    <property type="protein sequence ID" value="NDY42354.1"/>
    <property type="molecule type" value="Genomic_DNA"/>
</dbReference>
<dbReference type="FunFam" id="3.40.50.10210:FF:000001">
    <property type="entry name" value="Nicotinate-nucleotide--dimethylbenzimidazole phosphoribosyltransferase"/>
    <property type="match status" value="1"/>
</dbReference>
<evidence type="ECO:0000256" key="6">
    <source>
        <dbReference type="ARBA" id="ARBA00022676"/>
    </source>
</evidence>
<evidence type="ECO:0000256" key="2">
    <source>
        <dbReference type="ARBA" id="ARBA00007110"/>
    </source>
</evidence>
<keyword evidence="11" id="KW-0472">Membrane</keyword>
<dbReference type="InterPro" id="IPR017846">
    <property type="entry name" value="Nict_dMeBzImd_PRibTrfase_bact"/>
</dbReference>
<dbReference type="Proteomes" id="UP000469346">
    <property type="component" value="Unassembled WGS sequence"/>
</dbReference>
<accession>A0A6N9TRH1</accession>
<dbReference type="UniPathway" id="UPA00061">
    <property type="reaction ID" value="UER00516"/>
</dbReference>
<dbReference type="HAMAP" id="MF_00230">
    <property type="entry name" value="CobT"/>
    <property type="match status" value="1"/>
</dbReference>
<protein>
    <recommendedName>
        <fullName evidence="4 10">Nicotinate-nucleotide--dimethylbenzimidazole phosphoribosyltransferase</fullName>
        <shortName evidence="10">NN:DBI PRT</shortName>
        <ecNumber evidence="3 10">2.4.2.21</ecNumber>
    </recommendedName>
    <alternativeName>
        <fullName evidence="8 10">N(1)-alpha-phosphoribosyltransferase</fullName>
    </alternativeName>
</protein>
<dbReference type="NCBIfam" id="TIGR03160">
    <property type="entry name" value="cobT_DBIPRT"/>
    <property type="match status" value="1"/>
</dbReference>
<dbReference type="RefSeq" id="WP_163298494.1">
    <property type="nucleotide sequence ID" value="NZ_JAAGRR010000050.1"/>
</dbReference>
<comment type="function">
    <text evidence="10">Catalyzes the synthesis of alpha-ribazole-5'-phosphate from nicotinate mononucleotide (NAMN) and 5,6-dimethylbenzimidazole (DMB).</text>
</comment>
<comment type="pathway">
    <text evidence="1 10">Nucleoside biosynthesis; alpha-ribazole biosynthesis; alpha-ribazole from 5,6-dimethylbenzimidazole: step 1/2.</text>
</comment>
<evidence type="ECO:0000256" key="10">
    <source>
        <dbReference type="HAMAP-Rule" id="MF_00230"/>
    </source>
</evidence>
<evidence type="ECO:0000256" key="1">
    <source>
        <dbReference type="ARBA" id="ARBA00005049"/>
    </source>
</evidence>
<evidence type="ECO:0000256" key="4">
    <source>
        <dbReference type="ARBA" id="ARBA00015486"/>
    </source>
</evidence>
<dbReference type="PANTHER" id="PTHR43463:SF1">
    <property type="entry name" value="NICOTINATE-NUCLEOTIDE--DIMETHYLBENZIMIDAZOLE PHOSPHORIBOSYLTRANSFERASE"/>
    <property type="match status" value="1"/>
</dbReference>
<dbReference type="InterPro" id="IPR023195">
    <property type="entry name" value="Nict_dMeBzImd_PRibTrfase_N"/>
</dbReference>
<keyword evidence="13" id="KW-1185">Reference proteome</keyword>
<evidence type="ECO:0000256" key="7">
    <source>
        <dbReference type="ARBA" id="ARBA00022679"/>
    </source>
</evidence>
<dbReference type="CDD" id="cd02439">
    <property type="entry name" value="DMB-PRT_CobT"/>
    <property type="match status" value="1"/>
</dbReference>
<gene>
    <name evidence="10 12" type="primary">cobT</name>
    <name evidence="12" type="ORF">G3N55_05795</name>
</gene>
<organism evidence="12 13">
    <name type="scientific">Dissulfurirhabdus thermomarina</name>
    <dbReference type="NCBI Taxonomy" id="1765737"/>
    <lineage>
        <taxon>Bacteria</taxon>
        <taxon>Deltaproteobacteria</taxon>
        <taxon>Dissulfurirhabdaceae</taxon>
        <taxon>Dissulfurirhabdus</taxon>
    </lineage>
</organism>
<keyword evidence="6 10" id="KW-0328">Glycosyltransferase</keyword>
<dbReference type="Gene3D" id="3.40.50.10210">
    <property type="match status" value="1"/>
</dbReference>
<dbReference type="NCBIfam" id="NF000996">
    <property type="entry name" value="PRK00105.1"/>
    <property type="match status" value="1"/>
</dbReference>
<comment type="similarity">
    <text evidence="2 10">Belongs to the CobT family.</text>
</comment>
<evidence type="ECO:0000256" key="9">
    <source>
        <dbReference type="ARBA" id="ARBA00047340"/>
    </source>
</evidence>